<dbReference type="OrthoDB" id="7744371at2"/>
<dbReference type="EMBL" id="FWFU01000001">
    <property type="protein sequence ID" value="SLN12109.1"/>
    <property type="molecule type" value="Genomic_DNA"/>
</dbReference>
<evidence type="ECO:0000313" key="3">
    <source>
        <dbReference type="Proteomes" id="UP000193207"/>
    </source>
</evidence>
<gene>
    <name evidence="2" type="ORF">ROH8110_00140</name>
</gene>
<keyword evidence="3" id="KW-1185">Reference proteome</keyword>
<feature type="signal peptide" evidence="1">
    <location>
        <begin position="1"/>
        <end position="19"/>
    </location>
</feature>
<dbReference type="RefSeq" id="WP_085815884.1">
    <property type="nucleotide sequence ID" value="NZ_FWFU01000001.1"/>
</dbReference>
<dbReference type="AlphaFoldDB" id="A0A1X6Y6J3"/>
<feature type="chain" id="PRO_5012959513" description="Lipocalin-like domain-containing protein" evidence="1">
    <location>
        <begin position="20"/>
        <end position="176"/>
    </location>
</feature>
<proteinExistence type="predicted"/>
<evidence type="ECO:0008006" key="4">
    <source>
        <dbReference type="Google" id="ProtNLM"/>
    </source>
</evidence>
<keyword evidence="1" id="KW-0732">Signal</keyword>
<organism evidence="2 3">
    <name type="scientific">Roseovarius halotolerans</name>
    <dbReference type="NCBI Taxonomy" id="505353"/>
    <lineage>
        <taxon>Bacteria</taxon>
        <taxon>Pseudomonadati</taxon>
        <taxon>Pseudomonadota</taxon>
        <taxon>Alphaproteobacteria</taxon>
        <taxon>Rhodobacterales</taxon>
        <taxon>Roseobacteraceae</taxon>
        <taxon>Roseovarius</taxon>
    </lineage>
</organism>
<evidence type="ECO:0000256" key="1">
    <source>
        <dbReference type="SAM" id="SignalP"/>
    </source>
</evidence>
<reference evidence="2 3" key="1">
    <citation type="submission" date="2017-03" db="EMBL/GenBank/DDBJ databases">
        <authorList>
            <person name="Afonso C.L."/>
            <person name="Miller P.J."/>
            <person name="Scott M.A."/>
            <person name="Spackman E."/>
            <person name="Goraichik I."/>
            <person name="Dimitrov K.M."/>
            <person name="Suarez D.L."/>
            <person name="Swayne D.E."/>
        </authorList>
    </citation>
    <scope>NUCLEOTIDE SEQUENCE [LARGE SCALE GENOMIC DNA]</scope>
    <source>
        <strain evidence="2 3">CECT 8110</strain>
    </source>
</reference>
<accession>A0A1X6Y6J3</accession>
<protein>
    <recommendedName>
        <fullName evidence="4">Lipocalin-like domain-containing protein</fullName>
    </recommendedName>
</protein>
<evidence type="ECO:0000313" key="2">
    <source>
        <dbReference type="EMBL" id="SLN12109.1"/>
    </source>
</evidence>
<sequence>MTRFLSAIAALCIAAPAFAADLADRYTAMGTMTVQLGDETLDMVIPFDTEKQRGYAEQKMIMGSYLTVNAVGRVVKPDGTPGSPMVQITLQKSTGDMRFLSAEVFDDQGFDAPMAMGADGGDGTLTAFSMEGNTASGVIEGEFLRLTGYSSDPKVAEGATPVPARIEWNVDLPPLE</sequence>
<dbReference type="Proteomes" id="UP000193207">
    <property type="component" value="Unassembled WGS sequence"/>
</dbReference>
<name>A0A1X6Y6J3_9RHOB</name>